<name>A0ABU3K8S5_9BACT</name>
<sequence>MKQTAPSEEVRDLMIQFAEKTGISTPKTLPKRYLWTDAFAVCNFLTLYRQTGDEEYIRLALNLIDQVHNVLGKHRADDPRTGWISGFSDEERQRHPTAGGLRIGKPLPERGPTDPYDDQSEWDRDGQYFHYLTKWMHALCRTSMVTGNPQYCRWAVELAQAAHDGFRTLPQPDGKKLLYWKMSIDLSYPLVPSMGLHDPLDGLITYHELSLCTQKFTGALTGPDLTWELTDAATMCEGQHWETTDSLGIGGLLCDAYRVVQMTAKGQANMSGLLLALLRASQYGLGVLASHDHLNDPPEYRLAFRELGLSIGLKAIANMRDIVTAHPDLFDYSLAQDLEGLMAHVPLIEIIEDFWRKPTNQHQESWLDHRDINMVMLATSLSPEEFLSV</sequence>
<keyword evidence="3" id="KW-1185">Reference proteome</keyword>
<dbReference type="EMBL" id="JAQOUE010000001">
    <property type="protein sequence ID" value="MDT7042795.1"/>
    <property type="molecule type" value="Genomic_DNA"/>
</dbReference>
<accession>A0ABU3K8S5</accession>
<evidence type="ECO:0000256" key="1">
    <source>
        <dbReference type="SAM" id="MobiDB-lite"/>
    </source>
</evidence>
<reference evidence="2 3" key="1">
    <citation type="journal article" date="2023" name="ISME J.">
        <title>Cultivation and genomic characterization of novel and ubiquitous marine nitrite-oxidizing bacteria from the Nitrospirales.</title>
        <authorList>
            <person name="Mueller A.J."/>
            <person name="Daebeler A."/>
            <person name="Herbold C.W."/>
            <person name="Kirkegaard R.H."/>
            <person name="Daims H."/>
        </authorList>
    </citation>
    <scope>NUCLEOTIDE SEQUENCE [LARGE SCALE GENOMIC DNA]</scope>
    <source>
        <strain evidence="2 3">EB</strain>
    </source>
</reference>
<dbReference type="Proteomes" id="UP001250932">
    <property type="component" value="Unassembled WGS sequence"/>
</dbReference>
<feature type="region of interest" description="Disordered" evidence="1">
    <location>
        <begin position="83"/>
        <end position="119"/>
    </location>
</feature>
<proteinExistence type="predicted"/>
<gene>
    <name evidence="2" type="ORF">PPG34_10565</name>
</gene>
<dbReference type="RefSeq" id="WP_313833252.1">
    <property type="nucleotide sequence ID" value="NZ_JAQOUE010000001.1"/>
</dbReference>
<comment type="caution">
    <text evidence="2">The sequence shown here is derived from an EMBL/GenBank/DDBJ whole genome shotgun (WGS) entry which is preliminary data.</text>
</comment>
<evidence type="ECO:0000313" key="3">
    <source>
        <dbReference type="Proteomes" id="UP001250932"/>
    </source>
</evidence>
<organism evidence="2 3">
    <name type="scientific">Candidatus Nitronereus thalassa</name>
    <dbReference type="NCBI Taxonomy" id="3020898"/>
    <lineage>
        <taxon>Bacteria</taxon>
        <taxon>Pseudomonadati</taxon>
        <taxon>Nitrospirota</taxon>
        <taxon>Nitrospiria</taxon>
        <taxon>Nitrospirales</taxon>
        <taxon>Nitrospiraceae</taxon>
        <taxon>Candidatus Nitronereus</taxon>
    </lineage>
</organism>
<dbReference type="SUPFAM" id="SSF48208">
    <property type="entry name" value="Six-hairpin glycosidases"/>
    <property type="match status" value="1"/>
</dbReference>
<protein>
    <recommendedName>
        <fullName evidence="4">Glycosyl hydrolase family 76</fullName>
    </recommendedName>
</protein>
<evidence type="ECO:0008006" key="4">
    <source>
        <dbReference type="Google" id="ProtNLM"/>
    </source>
</evidence>
<dbReference type="InterPro" id="IPR008928">
    <property type="entry name" value="6-hairpin_glycosidase_sf"/>
</dbReference>
<evidence type="ECO:0000313" key="2">
    <source>
        <dbReference type="EMBL" id="MDT7042795.1"/>
    </source>
</evidence>